<evidence type="ECO:0000256" key="5">
    <source>
        <dbReference type="ARBA" id="ARBA00023180"/>
    </source>
</evidence>
<feature type="signal peptide" evidence="7">
    <location>
        <begin position="1"/>
        <end position="26"/>
    </location>
</feature>
<name>S9WDM6_9TRYP</name>
<dbReference type="Gene3D" id="3.40.50.1820">
    <property type="entry name" value="alpha/beta hydrolase"/>
    <property type="match status" value="1"/>
</dbReference>
<keyword evidence="9" id="KW-1185">Reference proteome</keyword>
<evidence type="ECO:0000256" key="4">
    <source>
        <dbReference type="ARBA" id="ARBA00022801"/>
    </source>
</evidence>
<keyword evidence="2" id="KW-0645">Protease</keyword>
<dbReference type="PANTHER" id="PTHR11010">
    <property type="entry name" value="PROTEASE S28 PRO-X CARBOXYPEPTIDASE-RELATED"/>
    <property type="match status" value="1"/>
</dbReference>
<dbReference type="GO" id="GO:0004180">
    <property type="term" value="F:carboxypeptidase activity"/>
    <property type="evidence" value="ECO:0007669"/>
    <property type="project" value="UniProtKB-KW"/>
</dbReference>
<sequence>MIWGRVLTRLLLCSWVLTLCLSCALSAGHSVTLPERARGGSVYRQMRAASQPPSGRRRGTLHVHDRPRDHPQNYTVNNFTQWLDHDDETKGTFRQRYWVDTGMWRGAPRVLLYIYGEGPAHSSPTGYAQEYGYSSGSLIFALEHRFYGESLPGPLTNRSLLAYVSVEQVLADLKHFKDAMTARYFPDAAEPVQWYVVGGSYAGAVAAWVRETYPDDFVAAWSSSGVVNAIFDFYEFDYHLVKVLAVSCAAVLRDVFRDFSEHYARDPAAVRRALDVPDHFAREDIAWMLVDGAAMAVQYGQKEAFCAALEGPDGGRPTLTQYRQLLQRLWGGGFTRSCYYSTACLSDPRYHEEWGASYVWVYQCCSQLAYWQVGYPNSLRLPEVNSTYFMDQCRRAYGDAVFPNTYQFNRKFGGAYPRTDHVIALQGSDDPWRPAGAAASLGPDYPVVVAQCSGCGHCGDLHAPRAGDPDTLVRQRALIRAHLDKWLGVDGGTGAV</sequence>
<dbReference type="GO" id="GO:0070008">
    <property type="term" value="F:serine-type exopeptidase activity"/>
    <property type="evidence" value="ECO:0007669"/>
    <property type="project" value="InterPro"/>
</dbReference>
<dbReference type="Proteomes" id="UP000015354">
    <property type="component" value="Unassembled WGS sequence"/>
</dbReference>
<dbReference type="GO" id="GO:0006508">
    <property type="term" value="P:proteolysis"/>
    <property type="evidence" value="ECO:0007669"/>
    <property type="project" value="UniProtKB-KW"/>
</dbReference>
<keyword evidence="3 7" id="KW-0732">Signal</keyword>
<protein>
    <submittedName>
        <fullName evidence="8">Serine carboxypeptidase S28</fullName>
    </submittedName>
</protein>
<evidence type="ECO:0000256" key="6">
    <source>
        <dbReference type="SAM" id="MobiDB-lite"/>
    </source>
</evidence>
<feature type="region of interest" description="Disordered" evidence="6">
    <location>
        <begin position="42"/>
        <end position="70"/>
    </location>
</feature>
<proteinExistence type="inferred from homology"/>
<dbReference type="SUPFAM" id="SSF53474">
    <property type="entry name" value="alpha/beta-Hydrolases"/>
    <property type="match status" value="1"/>
</dbReference>
<dbReference type="Gene3D" id="1.20.120.980">
    <property type="entry name" value="Serine carboxypeptidase S28, SKS domain"/>
    <property type="match status" value="1"/>
</dbReference>
<dbReference type="PANTHER" id="PTHR11010:SF11">
    <property type="entry name" value="THYMUS-SPECIFIC SERINE PROTEASE"/>
    <property type="match status" value="1"/>
</dbReference>
<evidence type="ECO:0000256" key="1">
    <source>
        <dbReference type="ARBA" id="ARBA00011079"/>
    </source>
</evidence>
<dbReference type="GO" id="GO:0008239">
    <property type="term" value="F:dipeptidyl-peptidase activity"/>
    <property type="evidence" value="ECO:0007669"/>
    <property type="project" value="TreeGrafter"/>
</dbReference>
<dbReference type="InterPro" id="IPR042269">
    <property type="entry name" value="Ser_carbopepase_S28_SKS"/>
</dbReference>
<accession>S9WDM6</accession>
<dbReference type="EMBL" id="ATMH01000061">
    <property type="protein sequence ID" value="EPY37236.1"/>
    <property type="molecule type" value="Genomic_DNA"/>
</dbReference>
<dbReference type="Pfam" id="PF05577">
    <property type="entry name" value="Peptidase_S28"/>
    <property type="match status" value="1"/>
</dbReference>
<keyword evidence="8" id="KW-0121">Carboxypeptidase</keyword>
<keyword evidence="4" id="KW-0378">Hydrolase</keyword>
<dbReference type="AlphaFoldDB" id="S9WDM6"/>
<gene>
    <name evidence="8" type="ORF">STCU_00061</name>
</gene>
<keyword evidence="5" id="KW-0325">Glycoprotein</keyword>
<evidence type="ECO:0000256" key="3">
    <source>
        <dbReference type="ARBA" id="ARBA00022729"/>
    </source>
</evidence>
<dbReference type="InterPro" id="IPR008758">
    <property type="entry name" value="Peptidase_S28"/>
</dbReference>
<dbReference type="InterPro" id="IPR029058">
    <property type="entry name" value="AB_hydrolase_fold"/>
</dbReference>
<comment type="caution">
    <text evidence="8">The sequence shown here is derived from an EMBL/GenBank/DDBJ whole genome shotgun (WGS) entry which is preliminary data.</text>
</comment>
<dbReference type="OrthoDB" id="406761at2759"/>
<evidence type="ECO:0000256" key="2">
    <source>
        <dbReference type="ARBA" id="ARBA00022670"/>
    </source>
</evidence>
<organism evidence="8 9">
    <name type="scientific">Strigomonas culicis</name>
    <dbReference type="NCBI Taxonomy" id="28005"/>
    <lineage>
        <taxon>Eukaryota</taxon>
        <taxon>Discoba</taxon>
        <taxon>Euglenozoa</taxon>
        <taxon>Kinetoplastea</taxon>
        <taxon>Metakinetoplastina</taxon>
        <taxon>Trypanosomatida</taxon>
        <taxon>Trypanosomatidae</taxon>
        <taxon>Strigomonadinae</taxon>
        <taxon>Strigomonas</taxon>
    </lineage>
</organism>
<evidence type="ECO:0000313" key="9">
    <source>
        <dbReference type="Proteomes" id="UP000015354"/>
    </source>
</evidence>
<reference evidence="8 9" key="1">
    <citation type="journal article" date="2013" name="PLoS ONE">
        <title>Predicting the Proteins of Angomonas deanei, Strigomonas culicis and Their Respective Endosymbionts Reveals New Aspects of the Trypanosomatidae Family.</title>
        <authorList>
            <person name="Motta M.C."/>
            <person name="Martins A.C."/>
            <person name="de Souza S.S."/>
            <person name="Catta-Preta C.M."/>
            <person name="Silva R."/>
            <person name="Klein C.C."/>
            <person name="de Almeida L.G."/>
            <person name="de Lima Cunha O."/>
            <person name="Ciapina L.P."/>
            <person name="Brocchi M."/>
            <person name="Colabardini A.C."/>
            <person name="de Araujo Lima B."/>
            <person name="Machado C.R."/>
            <person name="de Almeida Soares C.M."/>
            <person name="Probst C.M."/>
            <person name="de Menezes C.B."/>
            <person name="Thompson C.E."/>
            <person name="Bartholomeu D.C."/>
            <person name="Gradia D.F."/>
            <person name="Pavoni D.P."/>
            <person name="Grisard E.C."/>
            <person name="Fantinatti-Garboggini F."/>
            <person name="Marchini F.K."/>
            <person name="Rodrigues-Luiz G.F."/>
            <person name="Wagner G."/>
            <person name="Goldman G.H."/>
            <person name="Fietto J.L."/>
            <person name="Elias M.C."/>
            <person name="Goldman M.H."/>
            <person name="Sagot M.F."/>
            <person name="Pereira M."/>
            <person name="Stoco P.H."/>
            <person name="de Mendonca-Neto R.P."/>
            <person name="Teixeira S.M."/>
            <person name="Maciel T.E."/>
            <person name="de Oliveira Mendes T.A."/>
            <person name="Urmenyi T.P."/>
            <person name="de Souza W."/>
            <person name="Schenkman S."/>
            <person name="de Vasconcelos A.T."/>
        </authorList>
    </citation>
    <scope>NUCLEOTIDE SEQUENCE [LARGE SCALE GENOMIC DNA]</scope>
</reference>
<feature type="chain" id="PRO_5004559055" evidence="7">
    <location>
        <begin position="27"/>
        <end position="496"/>
    </location>
</feature>
<evidence type="ECO:0000256" key="7">
    <source>
        <dbReference type="SAM" id="SignalP"/>
    </source>
</evidence>
<comment type="similarity">
    <text evidence="1">Belongs to the peptidase S28 family.</text>
</comment>
<evidence type="ECO:0000313" key="8">
    <source>
        <dbReference type="EMBL" id="EPY37236.1"/>
    </source>
</evidence>